<feature type="compositionally biased region" description="Low complexity" evidence="1">
    <location>
        <begin position="578"/>
        <end position="588"/>
    </location>
</feature>
<dbReference type="Pfam" id="PF22205">
    <property type="entry name" value="Csm6_6H"/>
    <property type="match status" value="1"/>
</dbReference>
<name>A0A1J0LVE0_THEBO</name>
<evidence type="ECO:0000259" key="2">
    <source>
        <dbReference type="Pfam" id="PF22205"/>
    </source>
</evidence>
<dbReference type="EMBL" id="CP016313">
    <property type="protein sequence ID" value="APD10326.1"/>
    <property type="molecule type" value="Genomic_DNA"/>
</dbReference>
<evidence type="ECO:0000313" key="3">
    <source>
        <dbReference type="EMBL" id="APD10326.1"/>
    </source>
</evidence>
<keyword evidence="3" id="KW-0614">Plasmid</keyword>
<geneLocation type="plasmid" evidence="4">
    <name>ptb1</name>
</geneLocation>
<feature type="compositionally biased region" description="Basic residues" evidence="1">
    <location>
        <begin position="596"/>
        <end position="609"/>
    </location>
</feature>
<accession>A0A1J0LVE0</accession>
<evidence type="ECO:0000256" key="1">
    <source>
        <dbReference type="SAM" id="MobiDB-lite"/>
    </source>
</evidence>
<dbReference type="AlphaFoldDB" id="A0A1J0LVE0"/>
<dbReference type="Proteomes" id="UP000182993">
    <property type="component" value="Plasmid pTB1"/>
</dbReference>
<feature type="region of interest" description="Disordered" evidence="1">
    <location>
        <begin position="488"/>
        <end position="609"/>
    </location>
</feature>
<reference evidence="4" key="1">
    <citation type="submission" date="2016-06" db="EMBL/GenBank/DDBJ databases">
        <title>Whole genome sequencing of Thermus brockianus strain GE-1.</title>
        <authorList>
            <person name="Schaefers C."/>
            <person name="Blank S."/>
            <person name="Wiebusch S."/>
            <person name="Elleuche S."/>
            <person name="Antranikian G."/>
        </authorList>
    </citation>
    <scope>NUCLEOTIDE SEQUENCE [LARGE SCALE GENOMIC DNA]</scope>
    <source>
        <strain evidence="4">GE-1</strain>
        <plasmid evidence="4">ptb1</plasmid>
    </source>
</reference>
<dbReference type="Gene3D" id="3.40.50.10770">
    <property type="entry name" value="Hypothetical protein VC1899 like domain (Restriction endonuclease-like)"/>
    <property type="match status" value="1"/>
</dbReference>
<organism evidence="3 4">
    <name type="scientific">Thermus brockianus</name>
    <dbReference type="NCBI Taxonomy" id="56956"/>
    <lineage>
        <taxon>Bacteria</taxon>
        <taxon>Thermotogati</taxon>
        <taxon>Deinococcota</taxon>
        <taxon>Deinococci</taxon>
        <taxon>Thermales</taxon>
        <taxon>Thermaceae</taxon>
        <taxon>Thermus</taxon>
    </lineage>
</organism>
<proteinExistence type="predicted"/>
<evidence type="ECO:0000313" key="4">
    <source>
        <dbReference type="Proteomes" id="UP000182993"/>
    </source>
</evidence>
<feature type="domain" description="Csm6 6H" evidence="2">
    <location>
        <begin position="199"/>
        <end position="290"/>
    </location>
</feature>
<sequence>MLQEHEGWKQVQAAWAQYKEAVAAGGNPQALYQEMVWPHLLALWRVAPPVVPERMPFRASLHTLGTSPEATALAILGTGAREVYVLHTEESRRFLERLRQDTGVDIYPIEIGKSDVAAIYREVRRLLERYPEDPVALDVTSGTKAMSAGLAAAGFFFRRFFPEVKVVYVDNEDYDVALRRPRAGSERLIVLPDPHEVGGEVDWLFASELYGKEDFVGAAAYFQRLVGNTGNQAYTLYGMLAELYRAWRALDFKEAARKAESLLEALSRNVWLQHPLNRHFQRLRRQAELLQAARDLLVTADLGNRQGVLAVAATLLYLSERYGKRGQTTLAALHAYRALELLLQERLRRFGRLAEAPGLSPEEAEALAAELGRILPGDEPPRVRERLGLLEVLAFLRVLGDPFSPPWRSGPFRALRGCSRRGTRPFSSTASRCPRRSRWSRWRPWPGGSYRTCRGRWGSSRTSRPSPFPGEPWRSTFPFWATSLAPPTWGSSSCGAGRGRWRRRSSTPKGPGRATSESGRPFLGSWRKRESGTGWWRRRPWRGMRRGQGGRSGSTSPGAPSSLPSAPFGVGRGRGRRSSSWTPTGTSRPPGPSSSSRRRGRRCWRGMRP</sequence>
<feature type="compositionally biased region" description="Low complexity" evidence="1">
    <location>
        <begin position="553"/>
        <end position="567"/>
    </location>
</feature>
<protein>
    <submittedName>
        <fullName evidence="3">CRISPR-associated protein (Cas_Cas02710)</fullName>
    </submittedName>
</protein>
<dbReference type="KEGG" id="tbc:A0O31_02295"/>
<dbReference type="InterPro" id="IPR054008">
    <property type="entry name" value="Csm6_6H"/>
</dbReference>
<dbReference type="Pfam" id="PF09670">
    <property type="entry name" value="Cas_Cas02710"/>
    <property type="match status" value="1"/>
</dbReference>
<feature type="compositionally biased region" description="Basic residues" evidence="1">
    <location>
        <begin position="536"/>
        <end position="545"/>
    </location>
</feature>
<gene>
    <name evidence="3" type="ORF">A0O31_02295</name>
</gene>